<dbReference type="Proteomes" id="UP000070700">
    <property type="component" value="Unassembled WGS sequence"/>
</dbReference>
<dbReference type="OrthoDB" id="5429716at2759"/>
<name>A0A132BDL3_MOLSC</name>
<feature type="compositionally biased region" description="Polar residues" evidence="1">
    <location>
        <begin position="273"/>
        <end position="285"/>
    </location>
</feature>
<keyword evidence="2" id="KW-0812">Transmembrane</keyword>
<gene>
    <name evidence="3" type="ORF">LY89DRAFT_627027</name>
</gene>
<accession>A0A132BDL3</accession>
<feature type="transmembrane region" description="Helical" evidence="2">
    <location>
        <begin position="244"/>
        <end position="265"/>
    </location>
</feature>
<evidence type="ECO:0000313" key="3">
    <source>
        <dbReference type="EMBL" id="KUJ10486.1"/>
    </source>
</evidence>
<keyword evidence="2" id="KW-1133">Transmembrane helix</keyword>
<organism evidence="3 4">
    <name type="scientific">Mollisia scopiformis</name>
    <name type="common">Conifer needle endophyte fungus</name>
    <name type="synonym">Phialocephala scopiformis</name>
    <dbReference type="NCBI Taxonomy" id="149040"/>
    <lineage>
        <taxon>Eukaryota</taxon>
        <taxon>Fungi</taxon>
        <taxon>Dikarya</taxon>
        <taxon>Ascomycota</taxon>
        <taxon>Pezizomycotina</taxon>
        <taxon>Leotiomycetes</taxon>
        <taxon>Helotiales</taxon>
        <taxon>Mollisiaceae</taxon>
        <taxon>Mollisia</taxon>
    </lineage>
</organism>
<evidence type="ECO:0000313" key="4">
    <source>
        <dbReference type="Proteomes" id="UP000070700"/>
    </source>
</evidence>
<feature type="compositionally biased region" description="Basic and acidic residues" evidence="1">
    <location>
        <begin position="304"/>
        <end position="318"/>
    </location>
</feature>
<keyword evidence="4" id="KW-1185">Reference proteome</keyword>
<dbReference type="EMBL" id="KQ947429">
    <property type="protein sequence ID" value="KUJ10486.1"/>
    <property type="molecule type" value="Genomic_DNA"/>
</dbReference>
<feature type="region of interest" description="Disordered" evidence="1">
    <location>
        <begin position="203"/>
        <end position="239"/>
    </location>
</feature>
<feature type="region of interest" description="Disordered" evidence="1">
    <location>
        <begin position="273"/>
        <end position="329"/>
    </location>
</feature>
<proteinExistence type="predicted"/>
<evidence type="ECO:0000256" key="2">
    <source>
        <dbReference type="SAM" id="Phobius"/>
    </source>
</evidence>
<dbReference type="KEGG" id="psco:LY89DRAFT_627027"/>
<protein>
    <submittedName>
        <fullName evidence="3">Uncharacterized protein</fullName>
    </submittedName>
</protein>
<dbReference type="AlphaFoldDB" id="A0A132BDL3"/>
<sequence>MSTNQARTNLGPLTTTATLPSSCQVPVEQCSTCSEAWGAQTCFASTIDSTVDYGVQDNTDCWPSTTSFVATPPIPLQGWGFYSPGLVCPSGMYSACSATASRSSGWPVQFGLLSGETAVGCCPSGYTCANGYAQTCLTTASQTSFQVVSCQSGSTGLFTYLTLPQTLTSTVGSSASVFLQDQYVLSAPLIQINWQSSDRISSTTSGFGSSSPTSTSSSPASQTSSSISTQTSTPSSGLSTGAKAGLGVGIAAVVLAFVALAFFIYRKRKNAYAQTGQDSPPTTQPLYEMNGGKKDYYSGQAELPSERSVWELPPKDNKPQPQQVHEMYA</sequence>
<dbReference type="RefSeq" id="XP_018064841.1">
    <property type="nucleotide sequence ID" value="XM_018211130.1"/>
</dbReference>
<evidence type="ECO:0000256" key="1">
    <source>
        <dbReference type="SAM" id="MobiDB-lite"/>
    </source>
</evidence>
<dbReference type="GeneID" id="28820856"/>
<dbReference type="STRING" id="149040.A0A132BDL3"/>
<reference evidence="3 4" key="1">
    <citation type="submission" date="2015-10" db="EMBL/GenBank/DDBJ databases">
        <title>Full genome of DAOMC 229536 Phialocephala scopiformis, a fungal endophyte of spruce producing the potent anti-insectan compound rugulosin.</title>
        <authorList>
            <consortium name="DOE Joint Genome Institute"/>
            <person name="Walker A.K."/>
            <person name="Frasz S.L."/>
            <person name="Seifert K.A."/>
            <person name="Miller J.D."/>
            <person name="Mondo S.J."/>
            <person name="Labutti K."/>
            <person name="Lipzen A."/>
            <person name="Dockter R."/>
            <person name="Kennedy M."/>
            <person name="Grigoriev I.V."/>
            <person name="Spatafora J.W."/>
        </authorList>
    </citation>
    <scope>NUCLEOTIDE SEQUENCE [LARGE SCALE GENOMIC DNA]</scope>
    <source>
        <strain evidence="3 4">CBS 120377</strain>
    </source>
</reference>
<dbReference type="InParanoid" id="A0A132BDL3"/>
<keyword evidence="2" id="KW-0472">Membrane</keyword>